<feature type="compositionally biased region" description="Low complexity" evidence="4">
    <location>
        <begin position="142"/>
        <end position="170"/>
    </location>
</feature>
<evidence type="ECO:0000256" key="1">
    <source>
        <dbReference type="ARBA" id="ARBA00022553"/>
    </source>
</evidence>
<dbReference type="EMBL" id="CM032189">
    <property type="protein sequence ID" value="KAG7087119.1"/>
    <property type="molecule type" value="Genomic_DNA"/>
</dbReference>
<dbReference type="GeneID" id="66082175"/>
<feature type="compositionally biased region" description="Polar residues" evidence="4">
    <location>
        <begin position="238"/>
        <end position="248"/>
    </location>
</feature>
<evidence type="ECO:0000256" key="3">
    <source>
        <dbReference type="ARBA" id="ARBA00022840"/>
    </source>
</evidence>
<feature type="domain" description="Epidermal growth factor receptor-like transmembrane-juxtamembrane segment" evidence="7">
    <location>
        <begin position="175"/>
        <end position="201"/>
    </location>
</feature>
<dbReference type="InterPro" id="IPR049328">
    <property type="entry name" value="TM_ErbB1"/>
</dbReference>
<name>A0A9P7RNX1_9AGAR</name>
<protein>
    <recommendedName>
        <fullName evidence="7">Epidermal growth factor receptor-like transmembrane-juxtamembrane segment domain-containing protein</fullName>
    </recommendedName>
</protein>
<keyword evidence="3" id="KW-0067">ATP-binding</keyword>
<keyword evidence="9" id="KW-1185">Reference proteome</keyword>
<dbReference type="Proteomes" id="UP001049176">
    <property type="component" value="Chromosome 9"/>
</dbReference>
<dbReference type="OrthoDB" id="3117795at2759"/>
<keyword evidence="6" id="KW-0732">Signal</keyword>
<evidence type="ECO:0000256" key="5">
    <source>
        <dbReference type="SAM" id="Phobius"/>
    </source>
</evidence>
<dbReference type="RefSeq" id="XP_043003590.1">
    <property type="nucleotide sequence ID" value="XM_043158246.1"/>
</dbReference>
<dbReference type="KEGG" id="more:E1B28_013100"/>
<comment type="caution">
    <text evidence="8">The sequence shown here is derived from an EMBL/GenBank/DDBJ whole genome shotgun (WGS) entry which is preliminary data.</text>
</comment>
<feature type="signal peptide" evidence="6">
    <location>
        <begin position="1"/>
        <end position="19"/>
    </location>
</feature>
<reference evidence="8" key="1">
    <citation type="journal article" date="2021" name="Genome Biol. Evol.">
        <title>The assembled and annotated genome of the fairy-ring fungus Marasmius oreades.</title>
        <authorList>
            <person name="Hiltunen M."/>
            <person name="Ament-Velasquez S.L."/>
            <person name="Johannesson H."/>
        </authorList>
    </citation>
    <scope>NUCLEOTIDE SEQUENCE</scope>
    <source>
        <strain evidence="8">03SP1</strain>
    </source>
</reference>
<keyword evidence="1" id="KW-0597">Phosphoprotein</keyword>
<dbReference type="AlphaFoldDB" id="A0A9P7RNX1"/>
<evidence type="ECO:0000256" key="2">
    <source>
        <dbReference type="ARBA" id="ARBA00022741"/>
    </source>
</evidence>
<evidence type="ECO:0000256" key="6">
    <source>
        <dbReference type="SAM" id="SignalP"/>
    </source>
</evidence>
<organism evidence="8 9">
    <name type="scientific">Marasmius oreades</name>
    <name type="common">fairy-ring Marasmius</name>
    <dbReference type="NCBI Taxonomy" id="181124"/>
    <lineage>
        <taxon>Eukaryota</taxon>
        <taxon>Fungi</taxon>
        <taxon>Dikarya</taxon>
        <taxon>Basidiomycota</taxon>
        <taxon>Agaricomycotina</taxon>
        <taxon>Agaricomycetes</taxon>
        <taxon>Agaricomycetidae</taxon>
        <taxon>Agaricales</taxon>
        <taxon>Marasmiineae</taxon>
        <taxon>Marasmiaceae</taxon>
        <taxon>Marasmius</taxon>
    </lineage>
</organism>
<keyword evidence="5" id="KW-1133">Transmembrane helix</keyword>
<keyword evidence="5" id="KW-0812">Transmembrane</keyword>
<dbReference type="Pfam" id="PF21314">
    <property type="entry name" value="TM_ErbB1"/>
    <property type="match status" value="1"/>
</dbReference>
<dbReference type="GO" id="GO:0005524">
    <property type="term" value="F:ATP binding"/>
    <property type="evidence" value="ECO:0007669"/>
    <property type="project" value="UniProtKB-KW"/>
</dbReference>
<feature type="region of interest" description="Disordered" evidence="4">
    <location>
        <begin position="134"/>
        <end position="170"/>
    </location>
</feature>
<feature type="chain" id="PRO_5040287681" description="Epidermal growth factor receptor-like transmembrane-juxtamembrane segment domain-containing protein" evidence="6">
    <location>
        <begin position="20"/>
        <end position="290"/>
    </location>
</feature>
<gene>
    <name evidence="8" type="ORF">E1B28_013100</name>
</gene>
<feature type="transmembrane region" description="Helical" evidence="5">
    <location>
        <begin position="173"/>
        <end position="197"/>
    </location>
</feature>
<evidence type="ECO:0000256" key="4">
    <source>
        <dbReference type="SAM" id="MobiDB-lite"/>
    </source>
</evidence>
<accession>A0A9P7RNX1</accession>
<evidence type="ECO:0000313" key="8">
    <source>
        <dbReference type="EMBL" id="KAG7087119.1"/>
    </source>
</evidence>
<evidence type="ECO:0000313" key="9">
    <source>
        <dbReference type="Proteomes" id="UP001049176"/>
    </source>
</evidence>
<proteinExistence type="predicted"/>
<sequence length="290" mass="31160">MTNIAAITILSVLFTSSKAFSIGALPATVTAGQVESLTWMRSESDPTCFLLGKTSAAKNMLGEISPTVSVRMEQTQGILPVTFNNAQIQVTIVAYDLDHSKEPPFYIDSNPIEILSPIPTSSANLTQSISIIDRNGATPSRGTSGTSISQPTPTTSSMEATSPQTRQRSRRSAAIAGGVVGGVFGLAIIITSAFLILKRRKKKLVHGEYSLTPFYDTTGSDITHTDTSQVIGRKSPVRQPQASEQEPGSNRLGDDTIQGCQAKILLVIERNSFPFVYEFPFLVMDSEPST</sequence>
<evidence type="ECO:0000259" key="7">
    <source>
        <dbReference type="Pfam" id="PF21314"/>
    </source>
</evidence>
<keyword evidence="5" id="KW-0472">Membrane</keyword>
<keyword evidence="2" id="KW-0547">Nucleotide-binding</keyword>
<feature type="region of interest" description="Disordered" evidence="4">
    <location>
        <begin position="222"/>
        <end position="255"/>
    </location>
</feature>